<keyword evidence="3" id="KW-1185">Reference proteome</keyword>
<dbReference type="EMBL" id="WACR01000013">
    <property type="protein sequence ID" value="KAB1061973.1"/>
    <property type="molecule type" value="Genomic_DNA"/>
</dbReference>
<dbReference type="PRINTS" id="PR00038">
    <property type="entry name" value="HTHLUXR"/>
</dbReference>
<dbReference type="GO" id="GO:0006355">
    <property type="term" value="P:regulation of DNA-templated transcription"/>
    <property type="evidence" value="ECO:0007669"/>
    <property type="project" value="InterPro"/>
</dbReference>
<dbReference type="GO" id="GO:0003677">
    <property type="term" value="F:DNA binding"/>
    <property type="evidence" value="ECO:0007669"/>
    <property type="project" value="InterPro"/>
</dbReference>
<evidence type="ECO:0000259" key="1">
    <source>
        <dbReference type="PROSITE" id="PS00622"/>
    </source>
</evidence>
<evidence type="ECO:0000313" key="3">
    <source>
        <dbReference type="Proteomes" id="UP000435357"/>
    </source>
</evidence>
<dbReference type="PROSITE" id="PS00622">
    <property type="entry name" value="HTH_LUXR_1"/>
    <property type="match status" value="1"/>
</dbReference>
<dbReference type="SMART" id="SM00421">
    <property type="entry name" value="HTH_LUXR"/>
    <property type="match status" value="1"/>
</dbReference>
<comment type="caution">
    <text evidence="2">The sequence shown here is derived from an EMBL/GenBank/DDBJ whole genome shotgun (WGS) entry which is preliminary data.</text>
</comment>
<dbReference type="Gene3D" id="3.40.50.2300">
    <property type="match status" value="1"/>
</dbReference>
<dbReference type="Pfam" id="PF00196">
    <property type="entry name" value="GerE"/>
    <property type="match status" value="1"/>
</dbReference>
<gene>
    <name evidence="2" type="ORF">F3059_12910</name>
</gene>
<dbReference type="OrthoDB" id="1013073at2"/>
<name>A0A6N6M6S0_9FLAO</name>
<dbReference type="InterPro" id="IPR000792">
    <property type="entry name" value="Tscrpt_reg_LuxR_C"/>
</dbReference>
<dbReference type="RefSeq" id="WP_151169948.1">
    <property type="nucleotide sequence ID" value="NZ_WACR01000013.1"/>
</dbReference>
<sequence>MTIQATDPKVLCISTGEFQTFGITNLCQSSVEFETWIETDHLPDLSGFSDIIIFLSGFTKQQVNNFFILLNDAKAIKKTIACYNSNDTLECYLAFKHGVQRFINSSSSISELKIDIDHCIGHKSMRTYYPKGFIDRIIATKQKNLEGVLVAELKSIEKEIISLLWKGETNDEIADRLSLSVRSIERYRSRLLKKTRSDNILGLMRKMLEEGVLTV</sequence>
<dbReference type="SUPFAM" id="SSF46894">
    <property type="entry name" value="C-terminal effector domain of the bipartite response regulators"/>
    <property type="match status" value="1"/>
</dbReference>
<proteinExistence type="predicted"/>
<feature type="domain" description="HTH luxR-type" evidence="1">
    <location>
        <begin position="167"/>
        <end position="194"/>
    </location>
</feature>
<protein>
    <submittedName>
        <fullName evidence="2">Helix-turn-helix transcriptional regulator</fullName>
    </submittedName>
</protein>
<dbReference type="InterPro" id="IPR016032">
    <property type="entry name" value="Sig_transdc_resp-reg_C-effctor"/>
</dbReference>
<organism evidence="2 3">
    <name type="scientific">Salibacter halophilus</name>
    <dbReference type="NCBI Taxonomy" id="1803916"/>
    <lineage>
        <taxon>Bacteria</taxon>
        <taxon>Pseudomonadati</taxon>
        <taxon>Bacteroidota</taxon>
        <taxon>Flavobacteriia</taxon>
        <taxon>Flavobacteriales</taxon>
        <taxon>Salibacteraceae</taxon>
        <taxon>Salibacter</taxon>
    </lineage>
</organism>
<reference evidence="2 3" key="1">
    <citation type="submission" date="2019-09" db="EMBL/GenBank/DDBJ databases">
        <title>Genomes of Cryomorphaceae.</title>
        <authorList>
            <person name="Bowman J.P."/>
        </authorList>
    </citation>
    <scope>NUCLEOTIDE SEQUENCE [LARGE SCALE GENOMIC DNA]</scope>
    <source>
        <strain evidence="2 3">KCTC 52047</strain>
    </source>
</reference>
<dbReference type="Proteomes" id="UP000435357">
    <property type="component" value="Unassembled WGS sequence"/>
</dbReference>
<evidence type="ECO:0000313" key="2">
    <source>
        <dbReference type="EMBL" id="KAB1061973.1"/>
    </source>
</evidence>
<dbReference type="AlphaFoldDB" id="A0A6N6M6S0"/>
<accession>A0A6N6M6S0</accession>